<proteinExistence type="predicted"/>
<sequence>MSAAHDLADKGQPPSPDRVWELCEFYILGFDVSRLLYGDDGRPLGERYAAARVREGVPYEMRRCPYSGSRSGYDMNVSALRSMQADWPDVLEGVAEIREAFHRRYGHEELDWRWVWVFGRVLTTLPTLYARRSGKGSRTVVPRRIASLYKPSLGLAMTPEYILLAGGDYKTAPSPDEFFRETEDRGVFLTPDAACSGPVRHVREFLEVCLGPRRAPRVRWVAELVDLDDLISYSWANAELELAKYRFLLALALSDGPDWQEIFDSPAPSSFDNRALDELAAQLDEAITYLGFSERIVELGRRDVTSFAEWCELFSDLLVPALDMVHEGSSRPTLDTTDVRLMARHLSRSWRSSGIDAGLELARIPVARI</sequence>
<reference evidence="1" key="1">
    <citation type="submission" date="2024-07" db="EMBL/GenBank/DDBJ databases">
        <authorList>
            <person name="Yu S.T."/>
        </authorList>
    </citation>
    <scope>NUCLEOTIDE SEQUENCE</scope>
    <source>
        <strain evidence="1">R11</strain>
    </source>
</reference>
<organism evidence="1">
    <name type="scientific">Streptomyces sp. R11</name>
    <dbReference type="NCBI Taxonomy" id="3238625"/>
    <lineage>
        <taxon>Bacteria</taxon>
        <taxon>Bacillati</taxon>
        <taxon>Actinomycetota</taxon>
        <taxon>Actinomycetes</taxon>
        <taxon>Kitasatosporales</taxon>
        <taxon>Streptomycetaceae</taxon>
        <taxon>Streptomyces</taxon>
    </lineage>
</organism>
<dbReference type="EMBL" id="CP163432">
    <property type="protein sequence ID" value="XDQ11620.1"/>
    <property type="molecule type" value="Genomic_DNA"/>
</dbReference>
<accession>A0AB39MZ40</accession>
<protein>
    <submittedName>
        <fullName evidence="1">Uncharacterized protein</fullName>
    </submittedName>
</protein>
<name>A0AB39MZ40_9ACTN</name>
<gene>
    <name evidence="1" type="ORF">AB5J55_19075</name>
</gene>
<dbReference type="RefSeq" id="WP_369271851.1">
    <property type="nucleotide sequence ID" value="NZ_CP163432.1"/>
</dbReference>
<dbReference type="AlphaFoldDB" id="A0AB39MZ40"/>
<evidence type="ECO:0000313" key="1">
    <source>
        <dbReference type="EMBL" id="XDQ11620.1"/>
    </source>
</evidence>